<dbReference type="InterPro" id="IPR009061">
    <property type="entry name" value="DNA-bd_dom_put_sf"/>
</dbReference>
<accession>A0A941DCH5</accession>
<feature type="domain" description="Helix-turn-helix" evidence="1">
    <location>
        <begin position="5"/>
        <end position="52"/>
    </location>
</feature>
<evidence type="ECO:0000313" key="3">
    <source>
        <dbReference type="Proteomes" id="UP000677016"/>
    </source>
</evidence>
<dbReference type="RefSeq" id="WP_211603973.1">
    <property type="nucleotide sequence ID" value="NZ_JAGSNF010000020.1"/>
</dbReference>
<protein>
    <submittedName>
        <fullName evidence="2">Helix-turn-helix domain-containing protein</fullName>
    </submittedName>
</protein>
<dbReference type="Gene3D" id="1.10.10.10">
    <property type="entry name" value="Winged helix-like DNA-binding domain superfamily/Winged helix DNA-binding domain"/>
    <property type="match status" value="1"/>
</dbReference>
<proteinExistence type="predicted"/>
<dbReference type="EMBL" id="JAGSNF010000020">
    <property type="protein sequence ID" value="MBR7744452.1"/>
    <property type="molecule type" value="Genomic_DNA"/>
</dbReference>
<name>A0A941DCH5_9MICO</name>
<keyword evidence="3" id="KW-1185">Reference proteome</keyword>
<gene>
    <name evidence="2" type="ORF">KC207_14245</name>
</gene>
<comment type="caution">
    <text evidence="2">The sequence shown here is derived from an EMBL/GenBank/DDBJ whole genome shotgun (WGS) entry which is preliminary data.</text>
</comment>
<dbReference type="SUPFAM" id="SSF46955">
    <property type="entry name" value="Putative DNA-binding domain"/>
    <property type="match status" value="1"/>
</dbReference>
<dbReference type="InterPro" id="IPR041657">
    <property type="entry name" value="HTH_17"/>
</dbReference>
<dbReference type="InterPro" id="IPR036388">
    <property type="entry name" value="WH-like_DNA-bd_sf"/>
</dbReference>
<reference evidence="2" key="1">
    <citation type="submission" date="2021-04" db="EMBL/GenBank/DDBJ databases">
        <title>Phycicoccus avicenniae sp. nov., a novel endophytic actinomycetes isolated from branch of Avicennia mariana.</title>
        <authorList>
            <person name="Tuo L."/>
        </authorList>
    </citation>
    <scope>NUCLEOTIDE SEQUENCE</scope>
    <source>
        <strain evidence="2">BSK3Z-2</strain>
    </source>
</reference>
<sequence length="60" mass="6981">MARNLTTEEVAERFRTSVETVRYWRHVGKGPQSFKVGRRVLYALDDVEAWERAAREVSVA</sequence>
<organism evidence="2 3">
    <name type="scientific">Phycicoccus avicenniae</name>
    <dbReference type="NCBI Taxonomy" id="2828860"/>
    <lineage>
        <taxon>Bacteria</taxon>
        <taxon>Bacillati</taxon>
        <taxon>Actinomycetota</taxon>
        <taxon>Actinomycetes</taxon>
        <taxon>Micrococcales</taxon>
        <taxon>Intrasporangiaceae</taxon>
        <taxon>Phycicoccus</taxon>
    </lineage>
</organism>
<evidence type="ECO:0000313" key="2">
    <source>
        <dbReference type="EMBL" id="MBR7744452.1"/>
    </source>
</evidence>
<dbReference type="Proteomes" id="UP000677016">
    <property type="component" value="Unassembled WGS sequence"/>
</dbReference>
<dbReference type="AlphaFoldDB" id="A0A941DCH5"/>
<evidence type="ECO:0000259" key="1">
    <source>
        <dbReference type="Pfam" id="PF12728"/>
    </source>
</evidence>
<dbReference type="Pfam" id="PF12728">
    <property type="entry name" value="HTH_17"/>
    <property type="match status" value="1"/>
</dbReference>